<reference evidence="1 2" key="1">
    <citation type="submission" date="2009-12" db="EMBL/GenBank/DDBJ databases">
        <authorList>
            <person name="Shrivastava S."/>
            <person name="Madupu R."/>
            <person name="Durkin A.S."/>
            <person name="Torralba M."/>
            <person name="Methe B."/>
            <person name="Sutton G.G."/>
            <person name="Strausberg R.L."/>
            <person name="Nelson K.E."/>
        </authorList>
    </citation>
    <scope>NUCLEOTIDE SEQUENCE [LARGE SCALE GENOMIC DNA]</scope>
    <source>
        <strain evidence="1 2">W5455</strain>
    </source>
</reference>
<comment type="caution">
    <text evidence="1">The sequence shown here is derived from an EMBL/GenBank/DDBJ whole genome shotgun (WGS) entry which is preliminary data.</text>
</comment>
<name>A0ABP2HUP4_9BACT</name>
<dbReference type="EMBL" id="ADFP01000051">
    <property type="protein sequence ID" value="EFB91017.1"/>
    <property type="molecule type" value="Genomic_DNA"/>
</dbReference>
<protein>
    <submittedName>
        <fullName evidence="1">Uncharacterized protein</fullName>
    </submittedName>
</protein>
<accession>A0ABP2HUP4</accession>
<sequence>MVTGIGHRPFPEYKLSISFHEKQSKRFFTKATAEKNADAKAEFFPDVQS</sequence>
<gene>
    <name evidence="1" type="ORF">HMPREF7215_0609</name>
</gene>
<keyword evidence="2" id="KW-1185">Reference proteome</keyword>
<proteinExistence type="predicted"/>
<organism evidence="1 2">
    <name type="scientific">Pyramidobacter piscolens W5455</name>
    <dbReference type="NCBI Taxonomy" id="352165"/>
    <lineage>
        <taxon>Bacteria</taxon>
        <taxon>Thermotogati</taxon>
        <taxon>Synergistota</taxon>
        <taxon>Synergistia</taxon>
        <taxon>Synergistales</taxon>
        <taxon>Dethiosulfovibrionaceae</taxon>
        <taxon>Pyramidobacter</taxon>
    </lineage>
</organism>
<dbReference type="Proteomes" id="UP000006462">
    <property type="component" value="Unassembled WGS sequence"/>
</dbReference>
<evidence type="ECO:0000313" key="2">
    <source>
        <dbReference type="Proteomes" id="UP000006462"/>
    </source>
</evidence>
<evidence type="ECO:0000313" key="1">
    <source>
        <dbReference type="EMBL" id="EFB91017.1"/>
    </source>
</evidence>